<keyword evidence="7" id="KW-1185">Reference proteome</keyword>
<dbReference type="EMBL" id="BTCM01000002">
    <property type="protein sequence ID" value="GMK55969.1"/>
    <property type="molecule type" value="Genomic_DNA"/>
</dbReference>
<evidence type="ECO:0000256" key="4">
    <source>
        <dbReference type="ARBA" id="ARBA00023136"/>
    </source>
</evidence>
<dbReference type="Proteomes" id="UP001222932">
    <property type="component" value="Unassembled WGS sequence"/>
</dbReference>
<accession>A0AAD3TSS8</accession>
<sequence length="238" mass="25786">MAAASASPPHGPSHATTAARFLFHTLVVAYMLHSYRSIADVVGKDFEAEYGGNLQYLTVVGMVATCITMGLSAVNDLMPFPVLHGAKRLVALAAMPVEITISAIYWPLILLAPQLMIPPDLQAAPDADIKAASADAPLVFLPMWMDLGLHAVPAAALIIDFFLLERKYRPPMSNKVAIAVAILFTSGYASWVEHCASINGHFPYPFLTIMSFSGRVKMYAISAVFALLVFWLLNALHK</sequence>
<organism evidence="6 7">
    <name type="scientific">Cutaneotrichosporon spelunceum</name>
    <dbReference type="NCBI Taxonomy" id="1672016"/>
    <lineage>
        <taxon>Eukaryota</taxon>
        <taxon>Fungi</taxon>
        <taxon>Dikarya</taxon>
        <taxon>Basidiomycota</taxon>
        <taxon>Agaricomycotina</taxon>
        <taxon>Tremellomycetes</taxon>
        <taxon>Trichosporonales</taxon>
        <taxon>Trichosporonaceae</taxon>
        <taxon>Cutaneotrichosporon</taxon>
    </lineage>
</organism>
<gene>
    <name evidence="6" type="ORF">CspeluHIS016_0210250</name>
</gene>
<proteinExistence type="predicted"/>
<dbReference type="PANTHER" id="PTHR10989:SF16">
    <property type="entry name" value="AT02829P-RELATED"/>
    <property type="match status" value="1"/>
</dbReference>
<feature type="transmembrane region" description="Helical" evidence="5">
    <location>
        <begin position="219"/>
        <end position="236"/>
    </location>
</feature>
<keyword evidence="4 5" id="KW-0472">Membrane</keyword>
<dbReference type="GO" id="GO:0016020">
    <property type="term" value="C:membrane"/>
    <property type="evidence" value="ECO:0007669"/>
    <property type="project" value="InterPro"/>
</dbReference>
<keyword evidence="3 5" id="KW-1133">Transmembrane helix</keyword>
<protein>
    <recommendedName>
        <fullName evidence="8">FAR-17a/AIG1-like protein</fullName>
    </recommendedName>
</protein>
<evidence type="ECO:0000256" key="1">
    <source>
        <dbReference type="ARBA" id="ARBA00004127"/>
    </source>
</evidence>
<dbReference type="Pfam" id="PF04750">
    <property type="entry name" value="Far-17a_AIG1"/>
    <property type="match status" value="1"/>
</dbReference>
<feature type="transmembrane region" description="Helical" evidence="5">
    <location>
        <begin position="54"/>
        <end position="77"/>
    </location>
</feature>
<dbReference type="PANTHER" id="PTHR10989">
    <property type="entry name" value="ANDROGEN-INDUCED PROTEIN 1-RELATED"/>
    <property type="match status" value="1"/>
</dbReference>
<evidence type="ECO:0000256" key="3">
    <source>
        <dbReference type="ARBA" id="ARBA00022989"/>
    </source>
</evidence>
<evidence type="ECO:0000313" key="6">
    <source>
        <dbReference type="EMBL" id="GMK55969.1"/>
    </source>
</evidence>
<comment type="subcellular location">
    <subcellularLocation>
        <location evidence="1">Endomembrane system</location>
        <topology evidence="1">Multi-pass membrane protein</topology>
    </subcellularLocation>
</comment>
<name>A0AAD3TSS8_9TREE</name>
<reference evidence="6" key="1">
    <citation type="journal article" date="2023" name="BMC Genomics">
        <title>Chromosome-level genome assemblies of Cutaneotrichosporon spp. (Trichosporonales, Basidiomycota) reveal imbalanced evolution between nucleotide sequences and chromosome synteny.</title>
        <authorList>
            <person name="Kobayashi Y."/>
            <person name="Kayamori A."/>
            <person name="Aoki K."/>
            <person name="Shiwa Y."/>
            <person name="Matsutani M."/>
            <person name="Fujita N."/>
            <person name="Sugita T."/>
            <person name="Iwasaki W."/>
            <person name="Tanaka N."/>
            <person name="Takashima M."/>
        </authorList>
    </citation>
    <scope>NUCLEOTIDE SEQUENCE</scope>
    <source>
        <strain evidence="6">HIS016</strain>
    </source>
</reference>
<keyword evidence="2 5" id="KW-0812">Transmembrane</keyword>
<dbReference type="GO" id="GO:0012505">
    <property type="term" value="C:endomembrane system"/>
    <property type="evidence" value="ECO:0007669"/>
    <property type="project" value="UniProtKB-SubCell"/>
</dbReference>
<dbReference type="InterPro" id="IPR006838">
    <property type="entry name" value="ADTRP_AIG1"/>
</dbReference>
<evidence type="ECO:0000313" key="7">
    <source>
        <dbReference type="Proteomes" id="UP001222932"/>
    </source>
</evidence>
<feature type="transmembrane region" description="Helical" evidence="5">
    <location>
        <begin position="176"/>
        <end position="199"/>
    </location>
</feature>
<comment type="caution">
    <text evidence="6">The sequence shown here is derived from an EMBL/GenBank/DDBJ whole genome shotgun (WGS) entry which is preliminary data.</text>
</comment>
<evidence type="ECO:0008006" key="8">
    <source>
        <dbReference type="Google" id="ProtNLM"/>
    </source>
</evidence>
<evidence type="ECO:0000256" key="5">
    <source>
        <dbReference type="SAM" id="Phobius"/>
    </source>
</evidence>
<reference evidence="6" key="2">
    <citation type="submission" date="2023-06" db="EMBL/GenBank/DDBJ databases">
        <authorList>
            <person name="Kobayashi Y."/>
            <person name="Kayamori A."/>
            <person name="Aoki K."/>
            <person name="Shiwa Y."/>
            <person name="Fujita N."/>
            <person name="Sugita T."/>
            <person name="Iwasaki W."/>
            <person name="Tanaka N."/>
            <person name="Takashima M."/>
        </authorList>
    </citation>
    <scope>NUCLEOTIDE SEQUENCE</scope>
    <source>
        <strain evidence="6">HIS016</strain>
    </source>
</reference>
<evidence type="ECO:0000256" key="2">
    <source>
        <dbReference type="ARBA" id="ARBA00022692"/>
    </source>
</evidence>
<feature type="transmembrane region" description="Helical" evidence="5">
    <location>
        <begin position="147"/>
        <end position="164"/>
    </location>
</feature>
<dbReference type="AlphaFoldDB" id="A0AAD3TSS8"/>
<feature type="transmembrane region" description="Helical" evidence="5">
    <location>
        <begin position="89"/>
        <end position="109"/>
    </location>
</feature>